<evidence type="ECO:0000313" key="1">
    <source>
        <dbReference type="EMBL" id="EGX96465.1"/>
    </source>
</evidence>
<reference evidence="1 2" key="1">
    <citation type="journal article" date="2011" name="Genome Biol.">
        <title>Genome sequence of the insect pathogenic fungus Cordyceps militaris, a valued traditional Chinese medicine.</title>
        <authorList>
            <person name="Zheng P."/>
            <person name="Xia Y."/>
            <person name="Xiao G."/>
            <person name="Xiong C."/>
            <person name="Hu X."/>
            <person name="Zhang S."/>
            <person name="Zheng H."/>
            <person name="Huang Y."/>
            <person name="Zhou Y."/>
            <person name="Wang S."/>
            <person name="Zhao G.P."/>
            <person name="Liu X."/>
            <person name="St Leger R.J."/>
            <person name="Wang C."/>
        </authorList>
    </citation>
    <scope>NUCLEOTIDE SEQUENCE [LARGE SCALE GENOMIC DNA]</scope>
    <source>
        <strain evidence="1 2">CM01</strain>
    </source>
</reference>
<sequence>MPLANITRAAPRSHPHNLAGQFLSAPSCPGLIWVARPPSDGLVHRFSKTPDWASRRQAEAAMIRLLLPTDDWERPDYQTTDYRLPDYQTARLPDCQTTGLPDDQTTRLPDYQTTRLPLVTKIPDYQTTRLLTINVPFYHILRLGGRKLLAWGPGVQKPNCIDLHQGLGVQMGNKMRSRSPLGSYLSADPNLHSPGANVTEGTWYGTQL</sequence>
<name>G3J384_CORMM</name>
<dbReference type="RefSeq" id="XP_006666342.1">
    <property type="nucleotide sequence ID" value="XM_006666279.1"/>
</dbReference>
<dbReference type="Proteomes" id="UP000001610">
    <property type="component" value="Unassembled WGS sequence"/>
</dbReference>
<evidence type="ECO:0000313" key="2">
    <source>
        <dbReference type="Proteomes" id="UP000001610"/>
    </source>
</evidence>
<dbReference type="InParanoid" id="G3J384"/>
<dbReference type="OrthoDB" id="6379388at2759"/>
<gene>
    <name evidence="1" type="ORF">CCM_01122</name>
</gene>
<protein>
    <submittedName>
        <fullName evidence="1">Uncharacterized protein</fullName>
    </submittedName>
</protein>
<dbReference type="VEuPathDB" id="FungiDB:CCM_01122"/>
<dbReference type="EMBL" id="JH126399">
    <property type="protein sequence ID" value="EGX96465.1"/>
    <property type="molecule type" value="Genomic_DNA"/>
</dbReference>
<dbReference type="AlphaFoldDB" id="G3J384"/>
<organism evidence="1 2">
    <name type="scientific">Cordyceps militaris (strain CM01)</name>
    <name type="common">Caterpillar fungus</name>
    <dbReference type="NCBI Taxonomy" id="983644"/>
    <lineage>
        <taxon>Eukaryota</taxon>
        <taxon>Fungi</taxon>
        <taxon>Dikarya</taxon>
        <taxon>Ascomycota</taxon>
        <taxon>Pezizomycotina</taxon>
        <taxon>Sordariomycetes</taxon>
        <taxon>Hypocreomycetidae</taxon>
        <taxon>Hypocreales</taxon>
        <taxon>Cordycipitaceae</taxon>
        <taxon>Cordyceps</taxon>
    </lineage>
</organism>
<dbReference type="HOGENOM" id="CLU_1320835_0_0_1"/>
<keyword evidence="2" id="KW-1185">Reference proteome</keyword>
<accession>G3J384</accession>
<dbReference type="KEGG" id="cmt:CCM_01122"/>
<dbReference type="GeneID" id="18163154"/>
<proteinExistence type="predicted"/>